<feature type="transmembrane region" description="Helical" evidence="1">
    <location>
        <begin position="467"/>
        <end position="489"/>
    </location>
</feature>
<evidence type="ECO:0000256" key="1">
    <source>
        <dbReference type="SAM" id="Phobius"/>
    </source>
</evidence>
<gene>
    <name evidence="3" type="ORF">M5K25_010021</name>
</gene>
<name>A0ABD0UZ75_DENTH</name>
<dbReference type="PANTHER" id="PTHR31286">
    <property type="entry name" value="GLYCINE-RICH CELL WALL STRUCTURAL PROTEIN 1.8-LIKE"/>
    <property type="match status" value="1"/>
</dbReference>
<keyword evidence="4" id="KW-1185">Reference proteome</keyword>
<proteinExistence type="predicted"/>
<dbReference type="EMBL" id="JANQDX010000009">
    <property type="protein sequence ID" value="KAL0918033.1"/>
    <property type="molecule type" value="Genomic_DNA"/>
</dbReference>
<accession>A0ABD0UZ75</accession>
<dbReference type="Pfam" id="PF14111">
    <property type="entry name" value="DUF4283"/>
    <property type="match status" value="2"/>
</dbReference>
<keyword evidence="1" id="KW-1133">Transmembrane helix</keyword>
<comment type="caution">
    <text evidence="3">The sequence shown here is derived from an EMBL/GenBank/DDBJ whole genome shotgun (WGS) entry which is preliminary data.</text>
</comment>
<feature type="domain" description="DUF4283" evidence="2">
    <location>
        <begin position="684"/>
        <end position="762"/>
    </location>
</feature>
<keyword evidence="1" id="KW-0812">Transmembrane</keyword>
<dbReference type="InterPro" id="IPR025558">
    <property type="entry name" value="DUF4283"/>
</dbReference>
<dbReference type="InterPro" id="IPR040256">
    <property type="entry name" value="At4g02000-like"/>
</dbReference>
<protein>
    <recommendedName>
        <fullName evidence="2">DUF4283 domain-containing protein</fullName>
    </recommendedName>
</protein>
<organism evidence="3 4">
    <name type="scientific">Dendrobium thyrsiflorum</name>
    <name type="common">Pinecone-like raceme dendrobium</name>
    <name type="synonym">Orchid</name>
    <dbReference type="NCBI Taxonomy" id="117978"/>
    <lineage>
        <taxon>Eukaryota</taxon>
        <taxon>Viridiplantae</taxon>
        <taxon>Streptophyta</taxon>
        <taxon>Embryophyta</taxon>
        <taxon>Tracheophyta</taxon>
        <taxon>Spermatophyta</taxon>
        <taxon>Magnoliopsida</taxon>
        <taxon>Liliopsida</taxon>
        <taxon>Asparagales</taxon>
        <taxon>Orchidaceae</taxon>
        <taxon>Epidendroideae</taxon>
        <taxon>Malaxideae</taxon>
        <taxon>Dendrobiinae</taxon>
        <taxon>Dendrobium</taxon>
    </lineage>
</organism>
<feature type="domain" description="DUF4283" evidence="2">
    <location>
        <begin position="105"/>
        <end position="183"/>
    </location>
</feature>
<keyword evidence="1" id="KW-0472">Membrane</keyword>
<evidence type="ECO:0000313" key="3">
    <source>
        <dbReference type="EMBL" id="KAL0918033.1"/>
    </source>
</evidence>
<sequence>MSPYEEEGNIFLNRNILGSHEYVSCFNSSIEMMEGKSHVQEKEDLKGKKVFIEPKKTTVPKSFKEALAGSSSNNASGISVSSSLVNGMPAILVSDEDLKTLAEPYKLALVGKFSSRRPNMDEIRNFFHGLKLLGSFSVSLLDARHIFINLSNEIDYNRIFLKRSYYVRNFVMRILKWSTDFDIHAESPICPVWLSLPNLRMHFFDIKMLQAIGSLFGRPLQVDQPTANKTRPSVARILIEIDITKEYPEEIWLGSESNGYSQKVLFDQFPVFCSHCKMHGHVVDNCFILKPWLKKKEKQSNQINTTNSPSKEEVHENSLNEYLEKMEKDLEKFQDPKQNTELNIVSDVLSTSIMENHLDLVVYDENIALQNSFGALNAIPAVIEQPVSNKTLPIRLESEIHVQEHVEVPISDVIPIENCAFNKNSESFKEGFSLEKTVGKTIVNNDLEEGEWESGCCSETELLVASFWVVVYIAVVGFVAVVFILAVWVGGSSWGLVLSFWSKDALLCRVGLFLVVAGVFSRRLVLVGCSLVGRSSLGLVFFGFSELFCAVGWLRSCFCCWFGGDPMPSNPFGVSTGFVPYEDFQSVLPNRFQSLESEYVSNFSHLTELREGSKKVLREDLHSKNKMDLDGFSKKVSLPKSFKEALSGSASNANGEILISSSTIEGSPAVIISDDDLKKLAEPYKFALVGKFNFRRPMMDEIRKFFHSLNLKGTFSVSLLDARHVFINLASEIDYNRIFSRRSYYVKNYQMRILKWSTDFDIHKESPVCPVWLSLPNLRMHFFDIKILQAIGAIFGRPLQVDQATANKSRPSVARILIEIDITKDYPEKIWLGSDSCGYFQKVVFDQFPVFCSNCKLHGHDVKNCFVLNPSLKNKNHQKSDILESKEQLVDVSLNNPVEEYLKEVEKNLKEGNEDNMDGLDISSQKQILDMVLYDDSVALNNYSDENIVVNSVLAEDLALPMNGILQNQSENVDAETFNCGLNKSSISLVESISLEKGGSNKDLEEGECESGSFSETELLVGKSKVFHSVYNTRGLVQVLLIGLGSGGVVDVCWLDFGACSFCFYFFFVL</sequence>
<evidence type="ECO:0000313" key="4">
    <source>
        <dbReference type="Proteomes" id="UP001552299"/>
    </source>
</evidence>
<feature type="transmembrane region" description="Helical" evidence="1">
    <location>
        <begin position="510"/>
        <end position="533"/>
    </location>
</feature>
<reference evidence="3 4" key="1">
    <citation type="journal article" date="2024" name="Plant Biotechnol. J.">
        <title>Dendrobium thyrsiflorum genome and its molecular insights into genes involved in important horticultural traits.</title>
        <authorList>
            <person name="Chen B."/>
            <person name="Wang J.Y."/>
            <person name="Zheng P.J."/>
            <person name="Li K.L."/>
            <person name="Liang Y.M."/>
            <person name="Chen X.F."/>
            <person name="Zhang C."/>
            <person name="Zhao X."/>
            <person name="He X."/>
            <person name="Zhang G.Q."/>
            <person name="Liu Z.J."/>
            <person name="Xu Q."/>
        </authorList>
    </citation>
    <scope>NUCLEOTIDE SEQUENCE [LARGE SCALE GENOMIC DNA]</scope>
    <source>
        <strain evidence="3">GZMU011</strain>
    </source>
</reference>
<dbReference type="PANTHER" id="PTHR31286:SF164">
    <property type="entry name" value="ZINC FINGER, CCHC-TYPE"/>
    <property type="match status" value="1"/>
</dbReference>
<feature type="transmembrane region" description="Helical" evidence="1">
    <location>
        <begin position="539"/>
        <end position="562"/>
    </location>
</feature>
<dbReference type="AlphaFoldDB" id="A0ABD0UZ75"/>
<evidence type="ECO:0000259" key="2">
    <source>
        <dbReference type="Pfam" id="PF14111"/>
    </source>
</evidence>
<dbReference type="Proteomes" id="UP001552299">
    <property type="component" value="Unassembled WGS sequence"/>
</dbReference>